<organism evidence="2 3">
    <name type="scientific">Araneus ventricosus</name>
    <name type="common">Orbweaver spider</name>
    <name type="synonym">Epeira ventricosa</name>
    <dbReference type="NCBI Taxonomy" id="182803"/>
    <lineage>
        <taxon>Eukaryota</taxon>
        <taxon>Metazoa</taxon>
        <taxon>Ecdysozoa</taxon>
        <taxon>Arthropoda</taxon>
        <taxon>Chelicerata</taxon>
        <taxon>Arachnida</taxon>
        <taxon>Araneae</taxon>
        <taxon>Araneomorphae</taxon>
        <taxon>Entelegynae</taxon>
        <taxon>Araneoidea</taxon>
        <taxon>Araneidae</taxon>
        <taxon>Araneus</taxon>
    </lineage>
</organism>
<comment type="caution">
    <text evidence="2">The sequence shown here is derived from an EMBL/GenBank/DDBJ whole genome shotgun (WGS) entry which is preliminary data.</text>
</comment>
<keyword evidence="3" id="KW-1185">Reference proteome</keyword>
<accession>A0A4Y2P9Z2</accession>
<gene>
    <name evidence="2" type="ORF">AVEN_110970_1</name>
</gene>
<sequence length="218" mass="25139">MGKLQVSVCKENADVKISRNQRSLNRMVQISPGEEYPNKWNFDEANSNGDYGCPRNKRLLSQQRDSQKYIRNTWYAHRCTREVLLSIWNASLHVFPIFSPSIWLGHSRRLHANHTNSHFNQLGLLCLPLNPAFETGALPRTYRQLVVPNSSRLRVLKYSEKIVATFNLDVPPTPSETKGSNFSPFPRVARSGNDRPIKRDQSFRFRSINKQIDCRVGL</sequence>
<evidence type="ECO:0000313" key="2">
    <source>
        <dbReference type="EMBL" id="GBN47879.1"/>
    </source>
</evidence>
<dbReference type="AlphaFoldDB" id="A0A4Y2P9Z2"/>
<evidence type="ECO:0000256" key="1">
    <source>
        <dbReference type="SAM" id="MobiDB-lite"/>
    </source>
</evidence>
<dbReference type="EMBL" id="BGPR01010763">
    <property type="protein sequence ID" value="GBN47879.1"/>
    <property type="molecule type" value="Genomic_DNA"/>
</dbReference>
<name>A0A4Y2P9Z2_ARAVE</name>
<feature type="region of interest" description="Disordered" evidence="1">
    <location>
        <begin position="173"/>
        <end position="193"/>
    </location>
</feature>
<reference evidence="2 3" key="1">
    <citation type="journal article" date="2019" name="Sci. Rep.">
        <title>Orb-weaving spider Araneus ventricosus genome elucidates the spidroin gene catalogue.</title>
        <authorList>
            <person name="Kono N."/>
            <person name="Nakamura H."/>
            <person name="Ohtoshi R."/>
            <person name="Moran D.A.P."/>
            <person name="Shinohara A."/>
            <person name="Yoshida Y."/>
            <person name="Fujiwara M."/>
            <person name="Mori M."/>
            <person name="Tomita M."/>
            <person name="Arakawa K."/>
        </authorList>
    </citation>
    <scope>NUCLEOTIDE SEQUENCE [LARGE SCALE GENOMIC DNA]</scope>
</reference>
<evidence type="ECO:0000313" key="3">
    <source>
        <dbReference type="Proteomes" id="UP000499080"/>
    </source>
</evidence>
<proteinExistence type="predicted"/>
<protein>
    <submittedName>
        <fullName evidence="2">Uncharacterized protein</fullName>
    </submittedName>
</protein>
<dbReference type="Proteomes" id="UP000499080">
    <property type="component" value="Unassembled WGS sequence"/>
</dbReference>